<dbReference type="STRING" id="1611254.A0A2G5TU30"/>
<evidence type="ECO:0000256" key="10">
    <source>
        <dbReference type="SAM" id="Phobius"/>
    </source>
</evidence>
<dbReference type="GO" id="GO:0015271">
    <property type="term" value="F:outward rectifier potassium channel activity"/>
    <property type="evidence" value="ECO:0007669"/>
    <property type="project" value="TreeGrafter"/>
</dbReference>
<feature type="transmembrane region" description="Helical" evidence="10">
    <location>
        <begin position="241"/>
        <end position="266"/>
    </location>
</feature>
<evidence type="ECO:0000256" key="4">
    <source>
        <dbReference type="ARBA" id="ARBA00022989"/>
    </source>
</evidence>
<keyword evidence="6 10" id="KW-0472">Membrane</keyword>
<dbReference type="InterPro" id="IPR003280">
    <property type="entry name" value="2pore_dom_K_chnl"/>
</dbReference>
<keyword evidence="4 10" id="KW-1133">Transmembrane helix</keyword>
<evidence type="ECO:0000256" key="8">
    <source>
        <dbReference type="RuleBase" id="RU003857"/>
    </source>
</evidence>
<dbReference type="PANTHER" id="PTHR11003">
    <property type="entry name" value="POTASSIUM CHANNEL, SUBFAMILY K"/>
    <property type="match status" value="1"/>
</dbReference>
<evidence type="ECO:0000256" key="5">
    <source>
        <dbReference type="ARBA" id="ARBA00023065"/>
    </source>
</evidence>
<reference evidence="12" key="2">
    <citation type="journal article" date="2018" name="Science">
        <title>Rapid genome shrinkage in a self-fertile nematode reveals sperm competition proteins.</title>
        <authorList>
            <person name="Yin D."/>
            <person name="Schwarz E.M."/>
            <person name="Thomas C.G."/>
            <person name="Felde R.L."/>
            <person name="Korf I.F."/>
            <person name="Cutter A.D."/>
            <person name="Schartner C.M."/>
            <person name="Ralston E.J."/>
            <person name="Meyer B.J."/>
            <person name="Haag E.S."/>
        </authorList>
    </citation>
    <scope>NUCLEOTIDE SEQUENCE</scope>
    <source>
        <strain evidence="12">JU1422</strain>
    </source>
</reference>
<name>A0A2G5TU30_9PELO</name>
<evidence type="ECO:0000259" key="11">
    <source>
        <dbReference type="Pfam" id="PF07885"/>
    </source>
</evidence>
<dbReference type="PANTHER" id="PTHR11003:SF249">
    <property type="entry name" value="TWO PORE POTASSIUM CHANNEL PROTEIN SUP-9"/>
    <property type="match status" value="1"/>
</dbReference>
<reference evidence="13" key="1">
    <citation type="submission" date="2017-10" db="EMBL/GenBank/DDBJ databases">
        <title>Rapid genome shrinkage in a self-fertile nematode reveals novel sperm competition proteins.</title>
        <authorList>
            <person name="Yin D."/>
            <person name="Schwarz E.M."/>
            <person name="Thomas C.G."/>
            <person name="Felde R.L."/>
            <person name="Korf I.F."/>
            <person name="Cutter A.D."/>
            <person name="Schartner C.M."/>
            <person name="Ralston E.J."/>
            <person name="Meyer B.J."/>
            <person name="Haag E.S."/>
        </authorList>
    </citation>
    <scope>NUCLEOTIDE SEQUENCE [LARGE SCALE GENOMIC DNA]</scope>
    <source>
        <strain evidence="13">JU1422</strain>
    </source>
</reference>
<feature type="transmembrane region" description="Helical" evidence="10">
    <location>
        <begin position="99"/>
        <end position="117"/>
    </location>
</feature>
<dbReference type="Pfam" id="PF07885">
    <property type="entry name" value="Ion_trans_2"/>
    <property type="match status" value="2"/>
</dbReference>
<keyword evidence="7 8" id="KW-0407">Ion channel</keyword>
<proteinExistence type="inferred from homology"/>
<evidence type="ECO:0000256" key="7">
    <source>
        <dbReference type="ARBA" id="ARBA00023303"/>
    </source>
</evidence>
<accession>A0A2G5TU30</accession>
<protein>
    <recommendedName>
        <fullName evidence="11">Potassium channel domain-containing protein</fullName>
    </recommendedName>
</protein>
<comment type="caution">
    <text evidence="12">The sequence shown here is derived from an EMBL/GenBank/DDBJ whole genome shotgun (WGS) entry which is preliminary data.</text>
</comment>
<gene>
    <name evidence="12" type="primary">Cni-twk-46</name>
    <name evidence="12" type="synonym">Cnig_chr_V.g21703</name>
    <name evidence="12" type="ORF">B9Z55_021703</name>
</gene>
<keyword evidence="2 8" id="KW-0813">Transport</keyword>
<evidence type="ECO:0000256" key="3">
    <source>
        <dbReference type="ARBA" id="ARBA00022692"/>
    </source>
</evidence>
<dbReference type="Proteomes" id="UP000230233">
    <property type="component" value="Chromosome V"/>
</dbReference>
<dbReference type="Gene3D" id="1.10.287.70">
    <property type="match status" value="1"/>
</dbReference>
<feature type="domain" description="Potassium channel" evidence="11">
    <location>
        <begin position="191"/>
        <end position="266"/>
    </location>
</feature>
<dbReference type="GO" id="GO:0030322">
    <property type="term" value="P:stabilization of membrane potential"/>
    <property type="evidence" value="ECO:0007669"/>
    <property type="project" value="TreeGrafter"/>
</dbReference>
<dbReference type="AlphaFoldDB" id="A0A2G5TU30"/>
<dbReference type="GO" id="GO:0005886">
    <property type="term" value="C:plasma membrane"/>
    <property type="evidence" value="ECO:0007669"/>
    <property type="project" value="TreeGrafter"/>
</dbReference>
<dbReference type="PRINTS" id="PR01586">
    <property type="entry name" value="TWIKCHANNEL"/>
</dbReference>
<keyword evidence="13" id="KW-1185">Reference proteome</keyword>
<feature type="transmembrane region" description="Helical" evidence="10">
    <location>
        <begin position="213"/>
        <end position="229"/>
    </location>
</feature>
<evidence type="ECO:0000256" key="2">
    <source>
        <dbReference type="ARBA" id="ARBA00022448"/>
    </source>
</evidence>
<evidence type="ECO:0000256" key="6">
    <source>
        <dbReference type="ARBA" id="ARBA00023136"/>
    </source>
</evidence>
<dbReference type="EMBL" id="PDUG01000005">
    <property type="protein sequence ID" value="PIC30478.1"/>
    <property type="molecule type" value="Genomic_DNA"/>
</dbReference>
<evidence type="ECO:0000256" key="1">
    <source>
        <dbReference type="ARBA" id="ARBA00004141"/>
    </source>
</evidence>
<dbReference type="InterPro" id="IPR005408">
    <property type="entry name" value="2pore_dom_K_chnl_TWIK"/>
</dbReference>
<evidence type="ECO:0000313" key="13">
    <source>
        <dbReference type="Proteomes" id="UP000230233"/>
    </source>
</evidence>
<feature type="domain" description="Potassium channel" evidence="11">
    <location>
        <begin position="97"/>
        <end position="154"/>
    </location>
</feature>
<dbReference type="SUPFAM" id="SSF81324">
    <property type="entry name" value="Voltage-gated potassium channels"/>
    <property type="match status" value="2"/>
</dbReference>
<feature type="transmembrane region" description="Helical" evidence="10">
    <location>
        <begin position="20"/>
        <end position="42"/>
    </location>
</feature>
<organism evidence="12 13">
    <name type="scientific">Caenorhabditis nigoni</name>
    <dbReference type="NCBI Taxonomy" id="1611254"/>
    <lineage>
        <taxon>Eukaryota</taxon>
        <taxon>Metazoa</taxon>
        <taxon>Ecdysozoa</taxon>
        <taxon>Nematoda</taxon>
        <taxon>Chromadorea</taxon>
        <taxon>Rhabditida</taxon>
        <taxon>Rhabditina</taxon>
        <taxon>Rhabditomorpha</taxon>
        <taxon>Rhabditoidea</taxon>
        <taxon>Rhabditidae</taxon>
        <taxon>Peloderinae</taxon>
        <taxon>Caenorhabditis</taxon>
    </lineage>
</organism>
<sequence>MCLWWTCSRLDHKYALLNRAIFFGIFFQTFFLIFGARIIQWIEIDNDLRARKKFQFELEQFMIRNDVSQTEIDKLFINIREAALNGIWMDRNLTSDPNWTFGQAFFFAGTLISTVGYGRVSPRTEHGKLFTILYCVIGIPLTLALLSAIVARMREPSHRLRGLLNQKLGHLFTINHIQLIHVGVVLAALLIFVFAIPAWIFSSIETEWTYLDAFYYCFVSLTTIGLGDFEPGDDPNQSFRGLYKIGATVYLMGGLCCMMLFLATLYDIPQFNLTAFFVKNDEEMRFNEKSGNPEIWKSENPEIWKSGNPEIQKFENPEIRETGNPKSGNPEIWKSENPEIWKSGNPEIQKFENPEIRETGNPDEGKYGTLDSNTVENGYYAHQ</sequence>
<keyword evidence="5 8" id="KW-0406">Ion transport</keyword>
<dbReference type="FunFam" id="1.10.287.70:FF:000284">
    <property type="entry name" value="Two pore potassium channel protein sup-9"/>
    <property type="match status" value="1"/>
</dbReference>
<comment type="similarity">
    <text evidence="8">Belongs to the two pore domain potassium channel (TC 1.A.1.8) family.</text>
</comment>
<dbReference type="OrthoDB" id="297496at2759"/>
<keyword evidence="3 8" id="KW-0812">Transmembrane</keyword>
<dbReference type="InterPro" id="IPR013099">
    <property type="entry name" value="K_chnl_dom"/>
</dbReference>
<feature type="compositionally biased region" description="Basic and acidic residues" evidence="9">
    <location>
        <begin position="349"/>
        <end position="366"/>
    </location>
</feature>
<feature type="region of interest" description="Disordered" evidence="9">
    <location>
        <begin position="317"/>
        <end position="383"/>
    </location>
</feature>
<comment type="subcellular location">
    <subcellularLocation>
        <location evidence="1">Membrane</location>
        <topology evidence="1">Multi-pass membrane protein</topology>
    </subcellularLocation>
</comment>
<dbReference type="GO" id="GO:0022841">
    <property type="term" value="F:potassium ion leak channel activity"/>
    <property type="evidence" value="ECO:0007669"/>
    <property type="project" value="TreeGrafter"/>
</dbReference>
<dbReference type="PRINTS" id="PR01333">
    <property type="entry name" value="2POREKCHANEL"/>
</dbReference>
<dbReference type="EMBL" id="PDUG01000005">
    <property type="protein sequence ID" value="PIC30476.1"/>
    <property type="molecule type" value="Genomic_DNA"/>
</dbReference>
<evidence type="ECO:0000313" key="12">
    <source>
        <dbReference type="EMBL" id="PIC30476.1"/>
    </source>
</evidence>
<evidence type="ECO:0000256" key="9">
    <source>
        <dbReference type="SAM" id="MobiDB-lite"/>
    </source>
</evidence>
<feature type="transmembrane region" description="Helical" evidence="10">
    <location>
        <begin position="129"/>
        <end position="151"/>
    </location>
</feature>
<feature type="transmembrane region" description="Helical" evidence="10">
    <location>
        <begin position="179"/>
        <end position="201"/>
    </location>
</feature>
<dbReference type="EMBL" id="PDUG01000005">
    <property type="protein sequence ID" value="PIC30477.1"/>
    <property type="molecule type" value="Genomic_DNA"/>
</dbReference>